<dbReference type="EMBL" id="QYRN01000009">
    <property type="protein sequence ID" value="RIX98725.1"/>
    <property type="molecule type" value="Genomic_DNA"/>
</dbReference>
<proteinExistence type="predicted"/>
<evidence type="ECO:0000313" key="2">
    <source>
        <dbReference type="EMBL" id="RIX98725.1"/>
    </source>
</evidence>
<evidence type="ECO:0000256" key="1">
    <source>
        <dbReference type="SAM" id="MobiDB-lite"/>
    </source>
</evidence>
<dbReference type="AlphaFoldDB" id="A0A3A1WFI1"/>
<dbReference type="RefSeq" id="WP_119541115.1">
    <property type="nucleotide sequence ID" value="NZ_QYRN01000009.1"/>
</dbReference>
<keyword evidence="3" id="KW-1185">Reference proteome</keyword>
<organism evidence="2 3">
    <name type="scientific">Aureimonas flava</name>
    <dbReference type="NCBI Taxonomy" id="2320271"/>
    <lineage>
        <taxon>Bacteria</taxon>
        <taxon>Pseudomonadati</taxon>
        <taxon>Pseudomonadota</taxon>
        <taxon>Alphaproteobacteria</taxon>
        <taxon>Hyphomicrobiales</taxon>
        <taxon>Aurantimonadaceae</taxon>
        <taxon>Aureimonas</taxon>
    </lineage>
</organism>
<feature type="region of interest" description="Disordered" evidence="1">
    <location>
        <begin position="184"/>
        <end position="204"/>
    </location>
</feature>
<gene>
    <name evidence="2" type="ORF">D3218_16190</name>
</gene>
<feature type="region of interest" description="Disordered" evidence="1">
    <location>
        <begin position="287"/>
        <end position="333"/>
    </location>
</feature>
<comment type="caution">
    <text evidence="2">The sequence shown here is derived from an EMBL/GenBank/DDBJ whole genome shotgun (WGS) entry which is preliminary data.</text>
</comment>
<sequence length="333" mass="35810">MIATALVFALGALVASFVALIFAPVLWSNAQRLARREFEASIPTDVREMRGEIDAARARAAFELRSDAMRHRAAREAAARERAEAGRVILENGQLLARQADLDRQIADSAGRTEHLESQIQLLVTERDALLAARQDLRTRLERRDGELATLSAKHQALSEGFDQQRFRLATAEARAEDMAVALRAQAPGRSPPPSPAKETVERPRGDLRALAATAPTLAGDPQDGLASPTGNTRLRAAIALGGAGKPSTASADHAEIRERIGDIAARVIHERIKVEGPESRLARIIADAPPPADAGEPLLADRVRRLQADETPVTAAPAKPGGAGRARRKSRR</sequence>
<reference evidence="3" key="1">
    <citation type="submission" date="2018-09" db="EMBL/GenBank/DDBJ databases">
        <authorList>
            <person name="Tuo L."/>
        </authorList>
    </citation>
    <scope>NUCLEOTIDE SEQUENCE [LARGE SCALE GENOMIC DNA]</scope>
    <source>
        <strain evidence="3">M2BS4Y-1</strain>
    </source>
</reference>
<feature type="compositionally biased region" description="Low complexity" evidence="1">
    <location>
        <begin position="287"/>
        <end position="299"/>
    </location>
</feature>
<name>A0A3A1WFI1_9HYPH</name>
<protein>
    <submittedName>
        <fullName evidence="2">Uncharacterized protein</fullName>
    </submittedName>
</protein>
<accession>A0A3A1WFI1</accession>
<feature type="compositionally biased region" description="Basic and acidic residues" evidence="1">
    <location>
        <begin position="300"/>
        <end position="309"/>
    </location>
</feature>
<dbReference type="Proteomes" id="UP000265750">
    <property type="component" value="Unassembled WGS sequence"/>
</dbReference>
<evidence type="ECO:0000313" key="3">
    <source>
        <dbReference type="Proteomes" id="UP000265750"/>
    </source>
</evidence>
<dbReference type="OrthoDB" id="7826912at2"/>